<feature type="transmembrane region" description="Helical" evidence="2">
    <location>
        <begin position="35"/>
        <end position="56"/>
    </location>
</feature>
<keyword evidence="2" id="KW-0812">Transmembrane</keyword>
<keyword evidence="2" id="KW-1133">Transmembrane helix</keyword>
<sequence>MTTGPDRLPVIKELERPLGQDRRDRPARRLPRLRAVPFVSTIIVLAVVGAGAGIALRPDPFRVPDVELAVDETAGAVEGVSVATRETAPVPLRTTPADGTGASGPSVIRVSPPDEPSSNVIVIRDPSALGRSPRVAHLPDRALLEQSEMGPLPVRAADGRRAAEVYARPWSGTRGARIAVVIGGLGLSQTGTQAAIAKLPSEITLAFAPQGNSLGRWMQTARSEGHEIMMQLPLEPFDYPRINPGRNTLTVEAEPRQNIENLYWALTRTTNYTGVMNYMGGRFTSDHEAFAPIMRELGERGLSYLDDGSSARSLAERLAGEADVPYAQGDLVIDQARDRGSILSKLDQLEATARARGYAVGTGTAFDVTVDTVSEWARAVRMRGIEIVPVSAVMASPGRG</sequence>
<dbReference type="SUPFAM" id="SSF88713">
    <property type="entry name" value="Glycoside hydrolase/deacetylase"/>
    <property type="match status" value="1"/>
</dbReference>
<accession>A0A3S0A5I7</accession>
<dbReference type="Gene3D" id="3.20.20.370">
    <property type="entry name" value="Glycoside hydrolase/deacetylase"/>
    <property type="match status" value="1"/>
</dbReference>
<dbReference type="PANTHER" id="PTHR30105:SF2">
    <property type="entry name" value="DIVERGENT POLYSACCHARIDE DEACETYLASE SUPERFAMILY"/>
    <property type="match status" value="1"/>
</dbReference>
<dbReference type="Proteomes" id="UP000278398">
    <property type="component" value="Unassembled WGS sequence"/>
</dbReference>
<dbReference type="Pfam" id="PF04748">
    <property type="entry name" value="Polysacc_deac_2"/>
    <property type="match status" value="1"/>
</dbReference>
<evidence type="ECO:0000313" key="4">
    <source>
        <dbReference type="Proteomes" id="UP000278398"/>
    </source>
</evidence>
<protein>
    <submittedName>
        <fullName evidence="3">Divergent polysaccharide deacetylase family protein</fullName>
    </submittedName>
</protein>
<dbReference type="AlphaFoldDB" id="A0A3S0A5I7"/>
<proteinExistence type="predicted"/>
<dbReference type="InterPro" id="IPR006837">
    <property type="entry name" value="Divergent_DAC"/>
</dbReference>
<feature type="region of interest" description="Disordered" evidence="1">
    <location>
        <begin position="91"/>
        <end position="114"/>
    </location>
</feature>
<reference evidence="3 4" key="1">
    <citation type="submission" date="2018-12" db="EMBL/GenBank/DDBJ databases">
        <title>Mesorhizobium carbonis sp. nov., isolated from coal mine water.</title>
        <authorList>
            <person name="Xin W."/>
            <person name="Xu Z."/>
            <person name="Xiang F."/>
            <person name="Zhang J."/>
            <person name="Xi L."/>
            <person name="Liu J."/>
        </authorList>
    </citation>
    <scope>NUCLEOTIDE SEQUENCE [LARGE SCALE GENOMIC DNA]</scope>
    <source>
        <strain evidence="3 4">B2.3</strain>
    </source>
</reference>
<evidence type="ECO:0000256" key="1">
    <source>
        <dbReference type="SAM" id="MobiDB-lite"/>
    </source>
</evidence>
<evidence type="ECO:0000313" key="3">
    <source>
        <dbReference type="EMBL" id="RST85226.1"/>
    </source>
</evidence>
<evidence type="ECO:0000256" key="2">
    <source>
        <dbReference type="SAM" id="Phobius"/>
    </source>
</evidence>
<name>A0A3S0A5I7_9HYPH</name>
<dbReference type="CDD" id="cd10936">
    <property type="entry name" value="CE4_DAC2"/>
    <property type="match status" value="1"/>
</dbReference>
<organism evidence="3 4">
    <name type="scientific">Aquibium carbonis</name>
    <dbReference type="NCBI Taxonomy" id="2495581"/>
    <lineage>
        <taxon>Bacteria</taxon>
        <taxon>Pseudomonadati</taxon>
        <taxon>Pseudomonadota</taxon>
        <taxon>Alphaproteobacteria</taxon>
        <taxon>Hyphomicrobiales</taxon>
        <taxon>Phyllobacteriaceae</taxon>
        <taxon>Aquibium</taxon>
    </lineage>
</organism>
<dbReference type="PANTHER" id="PTHR30105">
    <property type="entry name" value="UNCHARACTERIZED YIBQ-RELATED"/>
    <property type="match status" value="1"/>
</dbReference>
<comment type="caution">
    <text evidence="3">The sequence shown here is derived from an EMBL/GenBank/DDBJ whole genome shotgun (WGS) entry which is preliminary data.</text>
</comment>
<dbReference type="InterPro" id="IPR011330">
    <property type="entry name" value="Glyco_hydro/deAcase_b/a-brl"/>
</dbReference>
<gene>
    <name evidence="3" type="ORF">EJC49_16740</name>
</gene>
<dbReference type="RefSeq" id="WP_126701083.1">
    <property type="nucleotide sequence ID" value="NZ_RWKW01000061.1"/>
</dbReference>
<dbReference type="OrthoDB" id="9784811at2"/>
<keyword evidence="2" id="KW-0472">Membrane</keyword>
<dbReference type="EMBL" id="RWKW01000061">
    <property type="protein sequence ID" value="RST85226.1"/>
    <property type="molecule type" value="Genomic_DNA"/>
</dbReference>
<keyword evidence="4" id="KW-1185">Reference proteome</keyword>
<dbReference type="GO" id="GO:0005975">
    <property type="term" value="P:carbohydrate metabolic process"/>
    <property type="evidence" value="ECO:0007669"/>
    <property type="project" value="InterPro"/>
</dbReference>